<proteinExistence type="predicted"/>
<evidence type="ECO:0000313" key="2">
    <source>
        <dbReference type="Proteomes" id="UP000500953"/>
    </source>
</evidence>
<gene>
    <name evidence="1" type="ORF">F6W96_24210</name>
</gene>
<sequence length="343" mass="38740">MFSTLSRLILNPSTIEQVETYLHKLFGQRCLVIGETTTAALFAMAHEQTRLTGAAIAETSEVTVRRHILTRAQEAFVIGHEICHILLRSPGDMTQLWLEDTLDTIQTKQKTGYRASLRGLRAYREDFDRAVARRGIVVPTPGSLRYLRESLRWMRWRKRLMNTAELDEFSAQLTVGSPLVEECVCDTFGLIAAILNLSKTKADWTTAIEASVLALHNLRLIQSLDEEAAVSVAGRADRPPAESSVLAAQVRLSFLRREIRQAGHRIFPEFDADEAHACAVRTNQTYAAQIMDHVLFGYFVGREEGLRYSRDHPEEVDAIGFDEIPALRLLLGFYERGDRSETH</sequence>
<organism evidence="1 2">
    <name type="scientific">Nocardia terpenica</name>
    <dbReference type="NCBI Taxonomy" id="455432"/>
    <lineage>
        <taxon>Bacteria</taxon>
        <taxon>Bacillati</taxon>
        <taxon>Actinomycetota</taxon>
        <taxon>Actinomycetes</taxon>
        <taxon>Mycobacteriales</taxon>
        <taxon>Nocardiaceae</taxon>
        <taxon>Nocardia</taxon>
    </lineage>
</organism>
<dbReference type="RefSeq" id="WP_167488264.1">
    <property type="nucleotide sequence ID" value="NZ_CP046173.1"/>
</dbReference>
<dbReference type="Proteomes" id="UP000500953">
    <property type="component" value="Chromosome"/>
</dbReference>
<protein>
    <submittedName>
        <fullName evidence="1">Uncharacterized protein</fullName>
    </submittedName>
</protein>
<dbReference type="AlphaFoldDB" id="A0A6G9Z611"/>
<accession>A0A6G9Z611</accession>
<dbReference type="EMBL" id="CP046173">
    <property type="protein sequence ID" value="QIS20958.1"/>
    <property type="molecule type" value="Genomic_DNA"/>
</dbReference>
<name>A0A6G9Z611_9NOCA</name>
<evidence type="ECO:0000313" key="1">
    <source>
        <dbReference type="EMBL" id="QIS20958.1"/>
    </source>
</evidence>
<reference evidence="1 2" key="1">
    <citation type="journal article" date="2019" name="ACS Chem. Biol.">
        <title>Identification and Mobilization of a Cryptic Antibiotic Biosynthesis Gene Locus from a Human-Pathogenic Nocardia Isolate.</title>
        <authorList>
            <person name="Herisse M."/>
            <person name="Ishida K."/>
            <person name="Porter J.L."/>
            <person name="Howden B."/>
            <person name="Hertweck C."/>
            <person name="Stinear T.P."/>
            <person name="Pidot S.J."/>
        </authorList>
    </citation>
    <scope>NUCLEOTIDE SEQUENCE [LARGE SCALE GENOMIC DNA]</scope>
    <source>
        <strain evidence="1 2">AUSMDU00012715</strain>
    </source>
</reference>